<dbReference type="EMBL" id="CP024047">
    <property type="protein sequence ID" value="AXR78121.1"/>
    <property type="molecule type" value="Genomic_DNA"/>
</dbReference>
<evidence type="ECO:0000313" key="5">
    <source>
        <dbReference type="Proteomes" id="UP000258707"/>
    </source>
</evidence>
<dbReference type="Proteomes" id="UP000258613">
    <property type="component" value="Chromosome"/>
</dbReference>
<keyword evidence="4" id="KW-1185">Reference proteome</keyword>
<feature type="compositionally biased region" description="Acidic residues" evidence="1">
    <location>
        <begin position="35"/>
        <end position="66"/>
    </location>
</feature>
<name>A0A346PQU5_9EURY</name>
<feature type="compositionally biased region" description="Basic and acidic residues" evidence="1">
    <location>
        <begin position="67"/>
        <end position="83"/>
    </location>
</feature>
<dbReference type="Proteomes" id="UP000258707">
    <property type="component" value="Chromosome"/>
</dbReference>
<dbReference type="KEGG" id="nan:AArc1_1797"/>
<dbReference type="AlphaFoldDB" id="A0A346PQU5"/>
<evidence type="ECO:0000313" key="2">
    <source>
        <dbReference type="EMBL" id="AXR78121.1"/>
    </source>
</evidence>
<accession>A0A346PQU5</accession>
<feature type="region of interest" description="Disordered" evidence="1">
    <location>
        <begin position="25"/>
        <end position="111"/>
    </location>
</feature>
<sequence>MSHRSRRTVITAGGVAILGITAGCLDDADTQSPEPDTDSSDSTDADEPTDTDDDSSEADDEPVTVEEDPRIDEPPHEIERPEVPDDPDEDEEWNDDYLGEHIEPEPSLEFDVLDGVRLADPTLDEPMADISSDGDDTLESPENESGDGSEPADPDSEDDRVEPGGAEVEPGDGEMEYHVRLLESETALTDVIDLETTDDKDAETLEAIDFAETAVVVVESGWGSSSVHHRWARIEGDEDTIHLHGYYTDPHFGTMDYTTRHSVIVVERPADLEFARASITVSEDYRVHVNSTEGVVSLEADD</sequence>
<dbReference type="OrthoDB" id="206283at2157"/>
<feature type="compositionally biased region" description="Acidic residues" evidence="1">
    <location>
        <begin position="123"/>
        <end position="160"/>
    </location>
</feature>
<reference evidence="3" key="3">
    <citation type="journal article" date="2019" name="Int. J. Syst. Evol. Microbiol.">
        <title>Natronolimnobius sulfurireducens sp. nov. and Halalkaliarchaeum desulfuricum gen. nov., sp. nov., the first sulfur-respiring alkaliphilic haloarchaea from hypersaline alkaline lakes.</title>
        <authorList>
            <person name="Sorokin D.Y."/>
            <person name="Yakimov M."/>
            <person name="Messina E."/>
            <person name="Merkel A.Y."/>
            <person name="Bale N.J."/>
            <person name="Sinninghe Damste J.S."/>
        </authorList>
    </citation>
    <scope>NUCLEOTIDE SEQUENCE</scope>
    <source>
        <strain evidence="3">AArc-Mg</strain>
        <strain evidence="2">AArc1</strain>
    </source>
</reference>
<dbReference type="GeneID" id="37642374"/>
<accession>A0A346PF26</accession>
<reference evidence="5" key="1">
    <citation type="submission" date="2017-10" db="EMBL/GenBank/DDBJ databases">
        <title>Phenotypic and genomic properties of facultatively anaerobic sulfur-reducing natronoarchaea from hypersaline soda lakes.</title>
        <authorList>
            <person name="Sorokin D.Y."/>
            <person name="Kublanov I.V."/>
            <person name="Roman P."/>
            <person name="Sinninghe Damste J.S."/>
            <person name="Golyshin P.N."/>
            <person name="Rojo D."/>
            <person name="Ciordia S."/>
            <person name="Mena Md.C."/>
            <person name="Ferrer M."/>
            <person name="Messina E."/>
            <person name="Smedile F."/>
            <person name="La Spada G."/>
            <person name="La Cono V."/>
            <person name="Yakimov M.M."/>
        </authorList>
    </citation>
    <scope>NUCLEOTIDE SEQUENCE [LARGE SCALE GENOMIC DNA]</scope>
    <source>
        <strain evidence="5">AArc1</strain>
    </source>
</reference>
<evidence type="ECO:0000256" key="1">
    <source>
        <dbReference type="SAM" id="MobiDB-lite"/>
    </source>
</evidence>
<evidence type="ECO:0000313" key="4">
    <source>
        <dbReference type="Proteomes" id="UP000258613"/>
    </source>
</evidence>
<protein>
    <submittedName>
        <fullName evidence="3">Uncharacterized protein</fullName>
    </submittedName>
</protein>
<reference evidence="4" key="2">
    <citation type="submission" date="2018-02" db="EMBL/GenBank/DDBJ databases">
        <title>Phenotypic and genomic properties of facultatively anaerobic sulfur-reducing natronoarchaea from hypersaline soda lakes.</title>
        <authorList>
            <person name="Sorokin D.Y."/>
            <person name="Kublanov I.V."/>
            <person name="Roman P."/>
            <person name="Sinninghe Damste J.S."/>
            <person name="Golyshin P.N."/>
            <person name="Rojo D."/>
            <person name="Ciordia S."/>
            <person name="Mena M.D.C."/>
            <person name="Ferrer M."/>
            <person name="Messina E."/>
            <person name="Smedile F."/>
            <person name="La Spada G."/>
            <person name="La Cono V."/>
            <person name="Yakimov M.M."/>
        </authorList>
    </citation>
    <scope>NUCLEOTIDE SEQUENCE [LARGE SCALE GENOMIC DNA]</scope>
    <source>
        <strain evidence="4">AArc-Mg</strain>
    </source>
</reference>
<dbReference type="RefSeq" id="WP_117364226.1">
    <property type="nucleotide sequence ID" value="NZ_CP024047.1"/>
</dbReference>
<gene>
    <name evidence="2" type="ORF">AArc1_1797</name>
    <name evidence="3" type="ORF">AArcMg_1883</name>
</gene>
<evidence type="ECO:0000313" key="3">
    <source>
        <dbReference type="EMBL" id="AXR81890.1"/>
    </source>
</evidence>
<dbReference type="PROSITE" id="PS51257">
    <property type="entry name" value="PROKAR_LIPOPROTEIN"/>
    <property type="match status" value="1"/>
</dbReference>
<proteinExistence type="predicted"/>
<dbReference type="EMBL" id="CP027033">
    <property type="protein sequence ID" value="AXR81890.1"/>
    <property type="molecule type" value="Genomic_DNA"/>
</dbReference>
<feature type="compositionally biased region" description="Acidic residues" evidence="1">
    <location>
        <begin position="84"/>
        <end position="97"/>
    </location>
</feature>
<organism evidence="3 4">
    <name type="scientific">Natrarchaeobaculum sulfurireducens</name>
    <dbReference type="NCBI Taxonomy" id="2044521"/>
    <lineage>
        <taxon>Archaea</taxon>
        <taxon>Methanobacteriati</taxon>
        <taxon>Methanobacteriota</taxon>
        <taxon>Stenosarchaea group</taxon>
        <taxon>Halobacteria</taxon>
        <taxon>Halobacteriales</taxon>
        <taxon>Natrialbaceae</taxon>
        <taxon>Natrarchaeobaculum</taxon>
    </lineage>
</organism>
<dbReference type="KEGG" id="nag:AArcMg_1883"/>
<feature type="region of interest" description="Disordered" evidence="1">
    <location>
        <begin position="123"/>
        <end position="174"/>
    </location>
</feature>